<gene>
    <name evidence="10" type="ORF">OLC1_LOCUS8176</name>
</gene>
<evidence type="ECO:0000256" key="7">
    <source>
        <dbReference type="SAM" id="Coils"/>
    </source>
</evidence>
<dbReference type="PROSITE" id="PS50217">
    <property type="entry name" value="BZIP"/>
    <property type="match status" value="1"/>
</dbReference>
<dbReference type="GO" id="GO:0043565">
    <property type="term" value="F:sequence-specific DNA binding"/>
    <property type="evidence" value="ECO:0007669"/>
    <property type="project" value="InterPro"/>
</dbReference>
<evidence type="ECO:0000256" key="1">
    <source>
        <dbReference type="ARBA" id="ARBA00004123"/>
    </source>
</evidence>
<dbReference type="SUPFAM" id="SSF57959">
    <property type="entry name" value="Leucine zipper domain"/>
    <property type="match status" value="1"/>
</dbReference>
<dbReference type="InterPro" id="IPR044827">
    <property type="entry name" value="GBF-like"/>
</dbReference>
<dbReference type="AlphaFoldDB" id="A0AAV1CQ83"/>
<keyword evidence="4" id="KW-0238">DNA-binding</keyword>
<evidence type="ECO:0000256" key="6">
    <source>
        <dbReference type="ARBA" id="ARBA00023242"/>
    </source>
</evidence>
<feature type="region of interest" description="Disordered" evidence="8">
    <location>
        <begin position="327"/>
        <end position="349"/>
    </location>
</feature>
<keyword evidence="11" id="KW-1185">Reference proteome</keyword>
<feature type="coiled-coil region" evidence="7">
    <location>
        <begin position="143"/>
        <end position="226"/>
    </location>
</feature>
<evidence type="ECO:0000259" key="9">
    <source>
        <dbReference type="PROSITE" id="PS50217"/>
    </source>
</evidence>
<organism evidence="10 11">
    <name type="scientific">Oldenlandia corymbosa var. corymbosa</name>
    <dbReference type="NCBI Taxonomy" id="529605"/>
    <lineage>
        <taxon>Eukaryota</taxon>
        <taxon>Viridiplantae</taxon>
        <taxon>Streptophyta</taxon>
        <taxon>Embryophyta</taxon>
        <taxon>Tracheophyta</taxon>
        <taxon>Spermatophyta</taxon>
        <taxon>Magnoliopsida</taxon>
        <taxon>eudicotyledons</taxon>
        <taxon>Gunneridae</taxon>
        <taxon>Pentapetalae</taxon>
        <taxon>asterids</taxon>
        <taxon>lamiids</taxon>
        <taxon>Gentianales</taxon>
        <taxon>Rubiaceae</taxon>
        <taxon>Rubioideae</taxon>
        <taxon>Spermacoceae</taxon>
        <taxon>Hedyotis-Oldenlandia complex</taxon>
        <taxon>Oldenlandia</taxon>
    </lineage>
</organism>
<sequence length="488" mass="52941">MEHDAQKSGGDSAAGGGDQEMRAMVKFELEAAEALAGLAHSSVALEDEDTGTHDDDGGADDSMAGDESENVLPPPEDAGATTAIRLEEEQLGTNTIINPVKLDDQEQCRTSFSVMTAAAAGGKSRQPLTEPSIGSPMKLLLQSEKEERRLRRVLANRESARQTIRRRQAMFEDLSRKASDLAHENESLRREKELAVKEYDSLKSTNDCLKEQMAKLEAAAVGELQKGTESVPTEGAASSSEGTPLFHFDQSSMVPLHWHSLLQPMMQCRSQNDSATPSVFPATESWRPFMFTDQRSCNNIPNPGALLYVLPLPCFFPWRSPSDVAFARPSNQAERQTVSQMSSQCSTDFPCQSTLPSVINRESCPTVSNLGGDHHHSGFTIPVEGHHKVEGAHPNPPVLTPTPLSCIVASRTGAGGRVGVTSEQEYSSEEVVATVTGHRGIAVSEGYRELAADISTKPVDTGAATEARRRRRELMKLKSMQPGRYPVS</sequence>
<dbReference type="SMART" id="SM00338">
    <property type="entry name" value="BRLZ"/>
    <property type="match status" value="1"/>
</dbReference>
<feature type="compositionally biased region" description="Acidic residues" evidence="8">
    <location>
        <begin position="57"/>
        <end position="69"/>
    </location>
</feature>
<dbReference type="GO" id="GO:0005634">
    <property type="term" value="C:nucleus"/>
    <property type="evidence" value="ECO:0007669"/>
    <property type="project" value="UniProtKB-SubCell"/>
</dbReference>
<dbReference type="GO" id="GO:0003700">
    <property type="term" value="F:DNA-binding transcription factor activity"/>
    <property type="evidence" value="ECO:0007669"/>
    <property type="project" value="InterPro"/>
</dbReference>
<name>A0AAV1CQ83_OLDCO</name>
<dbReference type="InterPro" id="IPR004827">
    <property type="entry name" value="bZIP"/>
</dbReference>
<keyword evidence="6" id="KW-0539">Nucleus</keyword>
<feature type="region of interest" description="Disordered" evidence="8">
    <location>
        <begin position="1"/>
        <end position="21"/>
    </location>
</feature>
<keyword evidence="5" id="KW-0804">Transcription</keyword>
<dbReference type="EMBL" id="OX459120">
    <property type="protein sequence ID" value="CAI9097784.1"/>
    <property type="molecule type" value="Genomic_DNA"/>
</dbReference>
<dbReference type="Proteomes" id="UP001161247">
    <property type="component" value="Chromosome 3"/>
</dbReference>
<comment type="similarity">
    <text evidence="2">Belongs to the bZIP family.</text>
</comment>
<feature type="compositionally biased region" description="Polar residues" evidence="8">
    <location>
        <begin position="329"/>
        <end position="349"/>
    </location>
</feature>
<dbReference type="CDD" id="cd14702">
    <property type="entry name" value="bZIP_plant_GBF1"/>
    <property type="match status" value="1"/>
</dbReference>
<feature type="region of interest" description="Disordered" evidence="8">
    <location>
        <begin position="40"/>
        <end position="80"/>
    </location>
</feature>
<dbReference type="PANTHER" id="PTHR45967">
    <property type="entry name" value="G-BOX-BINDING FACTOR 3-RELATED"/>
    <property type="match status" value="1"/>
</dbReference>
<dbReference type="InterPro" id="IPR046347">
    <property type="entry name" value="bZIP_sf"/>
</dbReference>
<keyword evidence="7" id="KW-0175">Coiled coil</keyword>
<protein>
    <submittedName>
        <fullName evidence="10">OLC1v1034276C1</fullName>
    </submittedName>
</protein>
<dbReference type="InterPro" id="IPR045314">
    <property type="entry name" value="bZIP_plant_GBF1"/>
</dbReference>
<evidence type="ECO:0000313" key="11">
    <source>
        <dbReference type="Proteomes" id="UP001161247"/>
    </source>
</evidence>
<dbReference type="Gene3D" id="1.20.5.170">
    <property type="match status" value="1"/>
</dbReference>
<evidence type="ECO:0000256" key="8">
    <source>
        <dbReference type="SAM" id="MobiDB-lite"/>
    </source>
</evidence>
<dbReference type="Pfam" id="PF00170">
    <property type="entry name" value="bZIP_1"/>
    <property type="match status" value="1"/>
</dbReference>
<feature type="domain" description="BZIP" evidence="9">
    <location>
        <begin position="146"/>
        <end position="209"/>
    </location>
</feature>
<dbReference type="PANTHER" id="PTHR45967:SF28">
    <property type="entry name" value="BASIC-LEUCINE ZIPPER (BZIP) TRANSCRIPTION FACTOR FAMILY PROTEIN"/>
    <property type="match status" value="1"/>
</dbReference>
<evidence type="ECO:0000256" key="2">
    <source>
        <dbReference type="ARBA" id="ARBA00007163"/>
    </source>
</evidence>
<evidence type="ECO:0000256" key="4">
    <source>
        <dbReference type="ARBA" id="ARBA00023125"/>
    </source>
</evidence>
<accession>A0AAV1CQ83</accession>
<proteinExistence type="inferred from homology"/>
<comment type="subcellular location">
    <subcellularLocation>
        <location evidence="1">Nucleus</location>
    </subcellularLocation>
</comment>
<evidence type="ECO:0000256" key="3">
    <source>
        <dbReference type="ARBA" id="ARBA00023015"/>
    </source>
</evidence>
<keyword evidence="3" id="KW-0805">Transcription regulation</keyword>
<evidence type="ECO:0000256" key="5">
    <source>
        <dbReference type="ARBA" id="ARBA00023163"/>
    </source>
</evidence>
<reference evidence="10" key="1">
    <citation type="submission" date="2023-03" db="EMBL/GenBank/DDBJ databases">
        <authorList>
            <person name="Julca I."/>
        </authorList>
    </citation>
    <scope>NUCLEOTIDE SEQUENCE</scope>
</reference>
<evidence type="ECO:0000313" key="10">
    <source>
        <dbReference type="EMBL" id="CAI9097784.1"/>
    </source>
</evidence>